<keyword evidence="2" id="KW-1185">Reference proteome</keyword>
<dbReference type="PIRSF" id="PIRSF036055">
    <property type="entry name" value="UCP036055"/>
    <property type="match status" value="1"/>
</dbReference>
<dbReference type="InterPro" id="IPR017042">
    <property type="entry name" value="UCP036055"/>
</dbReference>
<reference evidence="1 2" key="1">
    <citation type="journal article" date="2016" name="BMC Genomics">
        <title>Genomic analysis of the nitrate-respiring Sphingopyxis granuli (formerly Sphingomonas macrogoltabida) strain TFA.</title>
        <authorList>
            <person name="Garcia-Romero I."/>
            <person name="Perez-Pulido A.J."/>
            <person name="Gonzalez-Flores Y.E."/>
            <person name="Reyes-Ramirez F."/>
            <person name="Santero E."/>
            <person name="Floriano B."/>
        </authorList>
    </citation>
    <scope>NUCLEOTIDE SEQUENCE [LARGE SCALE GENOMIC DNA]</scope>
    <source>
        <strain evidence="1 2">TFA</strain>
    </source>
</reference>
<proteinExistence type="predicted"/>
<dbReference type="KEGG" id="sgi:SGRAN_4212"/>
<evidence type="ECO:0000313" key="2">
    <source>
        <dbReference type="Proteomes" id="UP000058599"/>
    </source>
</evidence>
<accession>A0AA86L5W6</accession>
<organism evidence="1 2">
    <name type="scientific">Sphingopyxis granuli</name>
    <dbReference type="NCBI Taxonomy" id="267128"/>
    <lineage>
        <taxon>Bacteria</taxon>
        <taxon>Pseudomonadati</taxon>
        <taxon>Pseudomonadota</taxon>
        <taxon>Alphaproteobacteria</taxon>
        <taxon>Sphingomonadales</taxon>
        <taxon>Sphingomonadaceae</taxon>
        <taxon>Sphingopyxis</taxon>
    </lineage>
</organism>
<dbReference type="EMBL" id="CP012199">
    <property type="protein sequence ID" value="AMG76538.1"/>
    <property type="molecule type" value="Genomic_DNA"/>
</dbReference>
<dbReference type="Proteomes" id="UP000058599">
    <property type="component" value="Chromosome"/>
</dbReference>
<gene>
    <name evidence="1" type="ORF">SGRAN_4212</name>
</gene>
<protein>
    <submittedName>
        <fullName evidence="1">Uncharacterized protein</fullName>
    </submittedName>
</protein>
<sequence length="166" mass="18013">MTSKSIVGADELSDLIRAAPLGALLRYADGQPRPPARFNKKLAAWERTNGVGRLIKKTPAVVRPTYSIPEGFTLHHGDFGSGGVIVMVVTMTWHVTSPLSFEVIEAPAPGMVRVLTQWEGVDELRHLAPDMATAQSWLASHRYSNARFEVVGDEANAILPDLGRAA</sequence>
<dbReference type="RefSeq" id="WP_067186687.1">
    <property type="nucleotide sequence ID" value="NZ_CP012199.1"/>
</dbReference>
<name>A0AA86L5W6_9SPHN</name>
<dbReference type="AlphaFoldDB" id="A0AA86L5W6"/>
<evidence type="ECO:0000313" key="1">
    <source>
        <dbReference type="EMBL" id="AMG76538.1"/>
    </source>
</evidence>